<accession>A0A6C0FY71</accession>
<keyword evidence="1" id="KW-0690">Ribosome biogenesis</keyword>
<evidence type="ECO:0000256" key="5">
    <source>
        <dbReference type="ARBA" id="ARBA00044503"/>
    </source>
</evidence>
<dbReference type="PANTHER" id="PTHR39178">
    <property type="entry name" value="HYPOTHETICAL RIBOSOME-ASSOCIATED PROTEIN"/>
    <property type="match status" value="1"/>
</dbReference>
<dbReference type="Gene3D" id="3.30.70.1490">
    <property type="entry name" value="Cysteine protease Prp"/>
    <property type="match status" value="1"/>
</dbReference>
<dbReference type="EMBL" id="CP048209">
    <property type="protein sequence ID" value="QHT62056.1"/>
    <property type="molecule type" value="Genomic_DNA"/>
</dbReference>
<comment type="similarity">
    <text evidence="5">Belongs to the Prp family.</text>
</comment>
<evidence type="ECO:0000256" key="2">
    <source>
        <dbReference type="ARBA" id="ARBA00022670"/>
    </source>
</evidence>
<organism evidence="7 8">
    <name type="scientific">Paenibacillus lycopersici</name>
    <dbReference type="NCBI Taxonomy" id="2704462"/>
    <lineage>
        <taxon>Bacteria</taxon>
        <taxon>Bacillati</taxon>
        <taxon>Bacillota</taxon>
        <taxon>Bacilli</taxon>
        <taxon>Bacillales</taxon>
        <taxon>Paenibacillaceae</taxon>
        <taxon>Paenibacillus</taxon>
    </lineage>
</organism>
<keyword evidence="2 7" id="KW-0645">Protease</keyword>
<dbReference type="InterPro" id="IPR036764">
    <property type="entry name" value="Peptidase_Prp_sf"/>
</dbReference>
<dbReference type="GO" id="GO:0042254">
    <property type="term" value="P:ribosome biogenesis"/>
    <property type="evidence" value="ECO:0007669"/>
    <property type="project" value="UniProtKB-KW"/>
</dbReference>
<evidence type="ECO:0000313" key="8">
    <source>
        <dbReference type="Proteomes" id="UP000476064"/>
    </source>
</evidence>
<evidence type="ECO:0000256" key="3">
    <source>
        <dbReference type="ARBA" id="ARBA00022801"/>
    </source>
</evidence>
<keyword evidence="4" id="KW-0788">Thiol protease</keyword>
<reference evidence="7 8" key="1">
    <citation type="submission" date="2020-01" db="EMBL/GenBank/DDBJ databases">
        <title>Paenibacillus sp. nov., isolated from tomato rhizosphere.</title>
        <authorList>
            <person name="Weon H.-Y."/>
            <person name="Lee S.A."/>
        </authorList>
    </citation>
    <scope>NUCLEOTIDE SEQUENCE [LARGE SCALE GENOMIC DNA]</scope>
    <source>
        <strain evidence="7 8">12200R-189</strain>
    </source>
</reference>
<proteinExistence type="inferred from homology"/>
<dbReference type="AlphaFoldDB" id="A0A6C0FY71"/>
<dbReference type="KEGG" id="plyc:GXP70_20130"/>
<evidence type="ECO:0000256" key="6">
    <source>
        <dbReference type="ARBA" id="ARBA00044538"/>
    </source>
</evidence>
<dbReference type="CDD" id="cd16332">
    <property type="entry name" value="Prp-like"/>
    <property type="match status" value="1"/>
</dbReference>
<protein>
    <recommendedName>
        <fullName evidence="6">Ribosomal processing cysteine protease Prp</fullName>
    </recommendedName>
</protein>
<name>A0A6C0FY71_9BACL</name>
<dbReference type="SUPFAM" id="SSF118010">
    <property type="entry name" value="TM1457-like"/>
    <property type="match status" value="1"/>
</dbReference>
<evidence type="ECO:0000256" key="1">
    <source>
        <dbReference type="ARBA" id="ARBA00022517"/>
    </source>
</evidence>
<dbReference type="GO" id="GO:0006508">
    <property type="term" value="P:proteolysis"/>
    <property type="evidence" value="ECO:0007669"/>
    <property type="project" value="UniProtKB-KW"/>
</dbReference>
<evidence type="ECO:0000256" key="4">
    <source>
        <dbReference type="ARBA" id="ARBA00022807"/>
    </source>
</evidence>
<dbReference type="GO" id="GO:0008234">
    <property type="term" value="F:cysteine-type peptidase activity"/>
    <property type="evidence" value="ECO:0007669"/>
    <property type="project" value="UniProtKB-KW"/>
</dbReference>
<gene>
    <name evidence="7" type="ORF">GXP70_20130</name>
</gene>
<dbReference type="RefSeq" id="WP_162358491.1">
    <property type="nucleotide sequence ID" value="NZ_CP048209.1"/>
</dbReference>
<keyword evidence="3" id="KW-0378">Hydrolase</keyword>
<keyword evidence="8" id="KW-1185">Reference proteome</keyword>
<sequence length="114" mass="12007">MITVSIMRQSAADSRIVSFAIEGHAKFANPGKDIVCAGVSAVSVGTVNAIEALAGVALPASMKSGWLRSEIPAGELDADSDAKTQLLLESMIVMLESIAASYGKFVVIRHLFRE</sequence>
<dbReference type="InterPro" id="IPR007422">
    <property type="entry name" value="Peptidase_Prp"/>
</dbReference>
<dbReference type="PANTHER" id="PTHR39178:SF1">
    <property type="entry name" value="RIBOSOMAL-PROCESSING CYSTEINE PROTEASE PRP"/>
    <property type="match status" value="1"/>
</dbReference>
<dbReference type="Pfam" id="PF04327">
    <property type="entry name" value="Peptidase_Prp"/>
    <property type="match status" value="1"/>
</dbReference>
<evidence type="ECO:0000313" key="7">
    <source>
        <dbReference type="EMBL" id="QHT62056.1"/>
    </source>
</evidence>
<dbReference type="Proteomes" id="UP000476064">
    <property type="component" value="Chromosome"/>
</dbReference>